<proteinExistence type="predicted"/>
<dbReference type="EMBL" id="JAWNFV010000017">
    <property type="protein sequence ID" value="MDY5141185.1"/>
    <property type="molecule type" value="Genomic_DNA"/>
</dbReference>
<dbReference type="Gene3D" id="3.40.50.1000">
    <property type="entry name" value="HAD superfamily/HAD-like"/>
    <property type="match status" value="1"/>
</dbReference>
<gene>
    <name evidence="1" type="ORF">R6G74_07700</name>
    <name evidence="2" type="ORF">R6P33_06750</name>
</gene>
<dbReference type="RefSeq" id="WP_087070073.1">
    <property type="nucleotide sequence ID" value="NZ_CAUPFC010000034.1"/>
</dbReference>
<dbReference type="Proteomes" id="UP001284901">
    <property type="component" value="Unassembled WGS sequence"/>
</dbReference>
<dbReference type="Proteomes" id="UP001288320">
    <property type="component" value="Unassembled WGS sequence"/>
</dbReference>
<dbReference type="EMBL" id="JAWNFY010000017">
    <property type="protein sequence ID" value="MDY5146711.1"/>
    <property type="molecule type" value="Genomic_DNA"/>
</dbReference>
<accession>A0AAW9HLK5</accession>
<evidence type="ECO:0000313" key="4">
    <source>
        <dbReference type="Proteomes" id="UP001288320"/>
    </source>
</evidence>
<evidence type="ECO:0000313" key="3">
    <source>
        <dbReference type="Proteomes" id="UP001284901"/>
    </source>
</evidence>
<keyword evidence="3" id="KW-1185">Reference proteome</keyword>
<dbReference type="SUPFAM" id="SSF56784">
    <property type="entry name" value="HAD-like"/>
    <property type="match status" value="1"/>
</dbReference>
<keyword evidence="1" id="KW-0378">Hydrolase</keyword>
<dbReference type="GO" id="GO:0005829">
    <property type="term" value="C:cytosol"/>
    <property type="evidence" value="ECO:0007669"/>
    <property type="project" value="TreeGrafter"/>
</dbReference>
<dbReference type="GO" id="GO:0016791">
    <property type="term" value="F:phosphatase activity"/>
    <property type="evidence" value="ECO:0007669"/>
    <property type="project" value="UniProtKB-ARBA"/>
</dbReference>
<organism evidence="1 4">
    <name type="scientific">Actinotignum timonense</name>
    <dbReference type="NCBI Taxonomy" id="1870995"/>
    <lineage>
        <taxon>Bacteria</taxon>
        <taxon>Bacillati</taxon>
        <taxon>Actinomycetota</taxon>
        <taxon>Actinomycetes</taxon>
        <taxon>Actinomycetales</taxon>
        <taxon>Actinomycetaceae</taxon>
        <taxon>Actinotignum</taxon>
    </lineage>
</organism>
<dbReference type="InterPro" id="IPR023214">
    <property type="entry name" value="HAD_sf"/>
</dbReference>
<dbReference type="InterPro" id="IPR036412">
    <property type="entry name" value="HAD-like_sf"/>
</dbReference>
<name>A0AAW9HLK5_9ACTO</name>
<dbReference type="EC" id="3.1.3.-" evidence="1"/>
<dbReference type="Gene3D" id="3.30.1240.10">
    <property type="match status" value="1"/>
</dbReference>
<dbReference type="PROSITE" id="PS01229">
    <property type="entry name" value="COF_2"/>
    <property type="match status" value="1"/>
</dbReference>
<evidence type="ECO:0000313" key="2">
    <source>
        <dbReference type="EMBL" id="MDY5146711.1"/>
    </source>
</evidence>
<dbReference type="GO" id="GO:0000287">
    <property type="term" value="F:magnesium ion binding"/>
    <property type="evidence" value="ECO:0007669"/>
    <property type="project" value="TreeGrafter"/>
</dbReference>
<protein>
    <submittedName>
        <fullName evidence="1">HAD family hydrolase</fullName>
        <ecNumber evidence="1">3.1.3.-</ecNumber>
    </submittedName>
</protein>
<evidence type="ECO:0000313" key="1">
    <source>
        <dbReference type="EMBL" id="MDY5141185.1"/>
    </source>
</evidence>
<dbReference type="AlphaFoldDB" id="A0AAW9HLK5"/>
<dbReference type="GeneID" id="92813364"/>
<reference evidence="1 3" key="1">
    <citation type="submission" date="2023-10" db="EMBL/GenBank/DDBJ databases">
        <title>Whole Genome based description of the genera Actinobaculum and Actinotignum reveals a complex phylogenetic relationship within the species included in the genus Actinotignum.</title>
        <authorList>
            <person name="Jensen C.S."/>
            <person name="Dargis R."/>
            <person name="Kemp M."/>
            <person name="Christensen J.J."/>
        </authorList>
    </citation>
    <scope>NUCLEOTIDE SEQUENCE</scope>
    <source>
        <strain evidence="2 3">SLA_B089</strain>
        <strain evidence="1">SLA_B245</strain>
    </source>
</reference>
<dbReference type="Pfam" id="PF08282">
    <property type="entry name" value="Hydrolase_3"/>
    <property type="match status" value="2"/>
</dbReference>
<dbReference type="PANTHER" id="PTHR10000:SF8">
    <property type="entry name" value="HAD SUPERFAMILY HYDROLASE-LIKE, TYPE 3"/>
    <property type="match status" value="1"/>
</dbReference>
<dbReference type="PANTHER" id="PTHR10000">
    <property type="entry name" value="PHOSPHOSERINE PHOSPHATASE"/>
    <property type="match status" value="1"/>
</dbReference>
<comment type="caution">
    <text evidence="1">The sequence shown here is derived from an EMBL/GenBank/DDBJ whole genome shotgun (WGS) entry which is preliminary data.</text>
</comment>
<sequence>MKIQEESTAARLRAAFDAAGTPPAGPELMVCLDLDGTTLRPDGIIAERVDAAFQEHLRRGTHLVVATGRGRESAIPVLDMLRVSETIMVCSNGNETVLLGNAQLPGVQVRTVRSMTDRGDVVPVRLAHLFTMEEADLARALNAMRREFPGAYFAVEPVEGPRRVAHGYATERLEPNAIWVKFKDLVVPDALRLIMVVPRMEAAELMARLSRLDMPGVDWAASSSSGSGWVDAGRAGISKASALEVLRRDFGIARGATVAVGDGGNDIHMLEWAGVGVAMGQALDYVRAHARAVTDPVWDDGVATLLEVLLAR</sequence>